<evidence type="ECO:0000256" key="4">
    <source>
        <dbReference type="ARBA" id="ARBA00022679"/>
    </source>
</evidence>
<evidence type="ECO:0000256" key="3">
    <source>
        <dbReference type="ARBA" id="ARBA00014846"/>
    </source>
</evidence>
<dbReference type="GO" id="GO:0005634">
    <property type="term" value="C:nucleus"/>
    <property type="evidence" value="ECO:0007669"/>
    <property type="project" value="TreeGrafter"/>
</dbReference>
<dbReference type="EMBL" id="CP118375">
    <property type="protein sequence ID" value="WFD42587.1"/>
    <property type="molecule type" value="Genomic_DNA"/>
</dbReference>
<comment type="function">
    <text evidence="8">Phosphorylates Ins(1,3,4,5,6)P5 at position 2 to form Ins(1,2,3,4,5,6)P6 (InsP6 or phytate).</text>
</comment>
<keyword evidence="5 8" id="KW-0547">Nucleotide-binding</keyword>
<dbReference type="InterPro" id="IPR009286">
    <property type="entry name" value="Ins_P5_2-kin"/>
</dbReference>
<reference evidence="9" key="1">
    <citation type="submission" date="2023-02" db="EMBL/GenBank/DDBJ databases">
        <title>Mating type loci evolution in Malassezia.</title>
        <authorList>
            <person name="Coelho M.A."/>
        </authorList>
    </citation>
    <scope>NUCLEOTIDE SEQUENCE</scope>
    <source>
        <strain evidence="9">CBS 14136</strain>
    </source>
</reference>
<dbReference type="PANTHER" id="PTHR14456:SF2">
    <property type="entry name" value="INOSITOL-PENTAKISPHOSPHATE 2-KINASE"/>
    <property type="match status" value="1"/>
</dbReference>
<evidence type="ECO:0000256" key="5">
    <source>
        <dbReference type="ARBA" id="ARBA00022741"/>
    </source>
</evidence>
<dbReference type="GO" id="GO:0005524">
    <property type="term" value="F:ATP binding"/>
    <property type="evidence" value="ECO:0007669"/>
    <property type="project" value="UniProtKB-KW"/>
</dbReference>
<evidence type="ECO:0000256" key="6">
    <source>
        <dbReference type="ARBA" id="ARBA00022777"/>
    </source>
</evidence>
<evidence type="ECO:0000313" key="10">
    <source>
        <dbReference type="Proteomes" id="UP001214628"/>
    </source>
</evidence>
<evidence type="ECO:0000256" key="2">
    <source>
        <dbReference type="ARBA" id="ARBA00012023"/>
    </source>
</evidence>
<dbReference type="GO" id="GO:0032958">
    <property type="term" value="P:inositol phosphate biosynthetic process"/>
    <property type="evidence" value="ECO:0007669"/>
    <property type="project" value="TreeGrafter"/>
</dbReference>
<proteinExistence type="predicted"/>
<dbReference type="EC" id="2.7.1.158" evidence="2 8"/>
<gene>
    <name evidence="9" type="ORF">MPSI1_001233</name>
</gene>
<dbReference type="Gene3D" id="3.30.200.110">
    <property type="entry name" value="Inositol-pentakisphosphate 2-kinase, N-lobe"/>
    <property type="match status" value="1"/>
</dbReference>
<keyword evidence="10" id="KW-1185">Reference proteome</keyword>
<keyword evidence="7 8" id="KW-0067">ATP-binding</keyword>
<organism evidence="9 10">
    <name type="scientific">Malassezia psittaci</name>
    <dbReference type="NCBI Taxonomy" id="1821823"/>
    <lineage>
        <taxon>Eukaryota</taxon>
        <taxon>Fungi</taxon>
        <taxon>Dikarya</taxon>
        <taxon>Basidiomycota</taxon>
        <taxon>Ustilaginomycotina</taxon>
        <taxon>Malasseziomycetes</taxon>
        <taxon>Malasseziales</taxon>
        <taxon>Malasseziaceae</taxon>
        <taxon>Malassezia</taxon>
    </lineage>
</organism>
<accession>A0AAF0F8H6</accession>
<dbReference type="Proteomes" id="UP001214628">
    <property type="component" value="Chromosome 1"/>
</dbReference>
<evidence type="ECO:0000256" key="7">
    <source>
        <dbReference type="ARBA" id="ARBA00022840"/>
    </source>
</evidence>
<evidence type="ECO:0000256" key="1">
    <source>
        <dbReference type="ARBA" id="ARBA00001774"/>
    </source>
</evidence>
<keyword evidence="4 8" id="KW-0808">Transferase</keyword>
<dbReference type="PANTHER" id="PTHR14456">
    <property type="entry name" value="INOSITOL POLYPHOSPHATE KINASE 1"/>
    <property type="match status" value="1"/>
</dbReference>
<comment type="catalytic activity">
    <reaction evidence="1 8">
        <text>1D-myo-inositol 1,3,4,5,6-pentakisphosphate + ATP = 1D-myo-inositol hexakisphosphate + ADP + H(+)</text>
        <dbReference type="Rhea" id="RHEA:20313"/>
        <dbReference type="ChEBI" id="CHEBI:15378"/>
        <dbReference type="ChEBI" id="CHEBI:30616"/>
        <dbReference type="ChEBI" id="CHEBI:57733"/>
        <dbReference type="ChEBI" id="CHEBI:58130"/>
        <dbReference type="ChEBI" id="CHEBI:456216"/>
        <dbReference type="EC" id="2.7.1.158"/>
    </reaction>
</comment>
<evidence type="ECO:0000256" key="8">
    <source>
        <dbReference type="RuleBase" id="RU364126"/>
    </source>
</evidence>
<dbReference type="Pfam" id="PF06090">
    <property type="entry name" value="Ins_P5_2-kin"/>
    <property type="match status" value="1"/>
</dbReference>
<protein>
    <recommendedName>
        <fullName evidence="3 8">Inositol-pentakisphosphate 2-kinase</fullName>
        <ecNumber evidence="2 8">2.7.1.158</ecNumber>
    </recommendedName>
</protein>
<sequence>MALRLRKTCKKPTSDSAISIDDFISKVLVNILSKDTLPFYRRIPADAEVIQFLQEVSAQCESMRPQHRRESGSIDLVPTYVFATQDLTSNTSSTPCFVAEIKSILKAELASKNKQSQDKNHATDVSRAEFEARYDPLDLFSADYNRIQAAVTEVIGASEPDPHLIINELACLLMARLMHPQIWQELDTLVKEQARLDAIGIEGIATAWDRLTGSRLEDCELETLSELQTTLLAPASLEEYRYAAAYPPTAIKNASDLRTAIIAHLLSATLKDVSFFVDIDSRTQFHWVDLDPKSVRKLPHYALLDAQISKSFARWLKSHPPDS</sequence>
<name>A0AAF0F8H6_9BASI</name>
<comment type="domain">
    <text evidence="8">The EXKPK motif is conserved in inositol-pentakisphosphate 2-kinases of both family 1 and 2.</text>
</comment>
<dbReference type="AlphaFoldDB" id="A0AAF0F8H6"/>
<keyword evidence="6 8" id="KW-0418">Kinase</keyword>
<evidence type="ECO:0000313" key="9">
    <source>
        <dbReference type="EMBL" id="WFD42587.1"/>
    </source>
</evidence>
<dbReference type="InterPro" id="IPR043001">
    <property type="entry name" value="IP5_2-K_N_lobe"/>
</dbReference>
<dbReference type="GO" id="GO:0035299">
    <property type="term" value="F:inositol-1,3,4,5,6-pentakisphosphate 2-kinase activity"/>
    <property type="evidence" value="ECO:0007669"/>
    <property type="project" value="UniProtKB-EC"/>
</dbReference>